<name>A0A3L8GK84_STRIN</name>
<dbReference type="Proteomes" id="UP000269148">
    <property type="component" value="Unassembled WGS sequence"/>
</dbReference>
<dbReference type="OrthoDB" id="2305722at2"/>
<evidence type="ECO:0008006" key="5">
    <source>
        <dbReference type="Google" id="ProtNLM"/>
    </source>
</evidence>
<dbReference type="KEGG" id="sio:DW64_03695"/>
<organism evidence="2 4">
    <name type="scientific">Streptococcus iniae</name>
    <name type="common">Streptococcus shiloi</name>
    <dbReference type="NCBI Taxonomy" id="1346"/>
    <lineage>
        <taxon>Bacteria</taxon>
        <taxon>Bacillati</taxon>
        <taxon>Bacillota</taxon>
        <taxon>Bacilli</taxon>
        <taxon>Lactobacillales</taxon>
        <taxon>Streptococcaceae</taxon>
        <taxon>Streptococcus</taxon>
    </lineage>
</organism>
<reference evidence="2 4" key="2">
    <citation type="submission" date="2018-06" db="EMBL/GenBank/DDBJ databases">
        <title>Mutators as drivers of adaptation in pathogenic bacteria and a risk factor for host jumps and vaccine escape.</title>
        <authorList>
            <person name="Barnes A.C."/>
            <person name="Silayeva O."/>
        </authorList>
    </citation>
    <scope>NUCLEOTIDE SEQUENCE [LARGE SCALE GENOMIC DNA]</scope>
    <source>
        <strain evidence="2 4">QMA0445</strain>
    </source>
</reference>
<dbReference type="KEGG" id="siq:DQ08_03700"/>
<dbReference type="AlphaFoldDB" id="A0A3L8GK84"/>
<reference evidence="1 3" key="1">
    <citation type="journal article" date="2014" name="Genome Announc.">
        <title>Complete Genome Sequence of a Virulent Strain, Streptococcus iniae ISET0901, Isolated from Diseased Tilapia.</title>
        <authorList>
            <person name="Pridgeon J.W."/>
            <person name="Zhang D."/>
            <person name="Zhang L."/>
        </authorList>
    </citation>
    <scope>NUCLEOTIDE SEQUENCE [LARGE SCALE GENOMIC DNA]</scope>
    <source>
        <strain evidence="1 3">ISET0901</strain>
    </source>
</reference>
<dbReference type="KEGG" id="siz:SI82_03925"/>
<evidence type="ECO:0000313" key="4">
    <source>
        <dbReference type="Proteomes" id="UP000269148"/>
    </source>
</evidence>
<dbReference type="Proteomes" id="UP000025245">
    <property type="component" value="Chromosome"/>
</dbReference>
<dbReference type="STRING" id="1346.BMF34_03820"/>
<dbReference type="EMBL" id="QLQD01000041">
    <property type="protein sequence ID" value="RLU57379.1"/>
    <property type="molecule type" value="Genomic_DNA"/>
</dbReference>
<keyword evidence="3" id="KW-1185">Reference proteome</keyword>
<dbReference type="SMR" id="A0A3L8GK84"/>
<gene>
    <name evidence="2" type="ORF">DIY07_04125</name>
    <name evidence="1" type="ORF">DQ08_03700</name>
</gene>
<evidence type="ECO:0000313" key="1">
    <source>
        <dbReference type="EMBL" id="AHY15578.1"/>
    </source>
</evidence>
<evidence type="ECO:0000313" key="2">
    <source>
        <dbReference type="EMBL" id="RLU57379.1"/>
    </source>
</evidence>
<accession>A0A3L8GK84</accession>
<dbReference type="RefSeq" id="WP_003099216.1">
    <property type="nucleotide sequence ID" value="NZ_CP010783.1"/>
</dbReference>
<protein>
    <recommendedName>
        <fullName evidence="5">Isoleucyl-tRNA synthetase</fullName>
    </recommendedName>
</protein>
<sequence>MKPQELFEEIKEMIAKKDFSTAKDFIDDHKDDLGNYFEEAKQLLEGSEGFNGVLDKVKGLFGK</sequence>
<evidence type="ECO:0000313" key="3">
    <source>
        <dbReference type="Proteomes" id="UP000025245"/>
    </source>
</evidence>
<dbReference type="GeneID" id="35764784"/>
<dbReference type="EMBL" id="CP007586">
    <property type="protein sequence ID" value="AHY15578.1"/>
    <property type="molecule type" value="Genomic_DNA"/>
</dbReference>
<proteinExistence type="predicted"/>